<protein>
    <submittedName>
        <fullName evidence="1">Uncharacterized protein</fullName>
    </submittedName>
</protein>
<sequence>MDIFLETVDELHEVARSHEDPAFDEVLYHRDPSGICITAMTYEDEQTAVVTYRGPAQQGTIYRATPFIGVVETAGKRFAALVDAPFSLPAGNPAGGEALKGMLSPALIATHVESAGQHVIEEFEAPDTERFYSNYKPSMLTPRVRVTGEVKDVAKHVHELTENEFWVGQVAGFAVVFEEEPPAHATIDAVAVCATPFWDEA</sequence>
<reference evidence="1 2" key="1">
    <citation type="submission" date="2017-09" db="EMBL/GenBank/DDBJ databases">
        <title>Draft Genome Sequence of Corynebacterium accolens AH4003.</title>
        <authorList>
            <person name="Chen Y."/>
            <person name="Oosthuysen W.F."/>
            <person name="Kelley S."/>
            <person name="Horswill A."/>
        </authorList>
    </citation>
    <scope>NUCLEOTIDE SEQUENCE [LARGE SCALE GENOMIC DNA]</scope>
    <source>
        <strain evidence="1 2">AH4003</strain>
    </source>
</reference>
<evidence type="ECO:0000313" key="2">
    <source>
        <dbReference type="Proteomes" id="UP000218690"/>
    </source>
</evidence>
<dbReference type="Proteomes" id="UP000218690">
    <property type="component" value="Unassembled WGS sequence"/>
</dbReference>
<comment type="caution">
    <text evidence="1">The sequence shown here is derived from an EMBL/GenBank/DDBJ whole genome shotgun (WGS) entry which is preliminary data.</text>
</comment>
<organism evidence="1 2">
    <name type="scientific">Corynebacterium accolens</name>
    <dbReference type="NCBI Taxonomy" id="38284"/>
    <lineage>
        <taxon>Bacteria</taxon>
        <taxon>Bacillati</taxon>
        <taxon>Actinomycetota</taxon>
        <taxon>Actinomycetes</taxon>
        <taxon>Mycobacteriales</taxon>
        <taxon>Corynebacteriaceae</taxon>
        <taxon>Corynebacterium</taxon>
    </lineage>
</organism>
<evidence type="ECO:0000313" key="1">
    <source>
        <dbReference type="EMBL" id="PCC83596.1"/>
    </source>
</evidence>
<name>A0A2A4AN17_9CORY</name>
<dbReference type="EMBL" id="NWBP01000010">
    <property type="protein sequence ID" value="PCC83596.1"/>
    <property type="molecule type" value="Genomic_DNA"/>
</dbReference>
<accession>A0A2A4AN17</accession>
<proteinExistence type="predicted"/>
<dbReference type="AlphaFoldDB" id="A0A2A4AN17"/>
<gene>
    <name evidence="1" type="ORF">COM45_02250</name>
</gene>